<evidence type="ECO:0000313" key="2">
    <source>
        <dbReference type="Proteomes" id="UP000501690"/>
    </source>
</evidence>
<dbReference type="Proteomes" id="UP000501690">
    <property type="component" value="Linkage Group LG8"/>
</dbReference>
<accession>A0A4D6MQF5</accession>
<proteinExistence type="predicted"/>
<organism evidence="1 2">
    <name type="scientific">Vigna unguiculata</name>
    <name type="common">Cowpea</name>
    <dbReference type="NCBI Taxonomy" id="3917"/>
    <lineage>
        <taxon>Eukaryota</taxon>
        <taxon>Viridiplantae</taxon>
        <taxon>Streptophyta</taxon>
        <taxon>Embryophyta</taxon>
        <taxon>Tracheophyta</taxon>
        <taxon>Spermatophyta</taxon>
        <taxon>Magnoliopsida</taxon>
        <taxon>eudicotyledons</taxon>
        <taxon>Gunneridae</taxon>
        <taxon>Pentapetalae</taxon>
        <taxon>rosids</taxon>
        <taxon>fabids</taxon>
        <taxon>Fabales</taxon>
        <taxon>Fabaceae</taxon>
        <taxon>Papilionoideae</taxon>
        <taxon>50 kb inversion clade</taxon>
        <taxon>NPAAA clade</taxon>
        <taxon>indigoferoid/millettioid clade</taxon>
        <taxon>Phaseoleae</taxon>
        <taxon>Vigna</taxon>
    </lineage>
</organism>
<gene>
    <name evidence="1" type="ORF">DEO72_LG8g1001</name>
</gene>
<protein>
    <submittedName>
        <fullName evidence="1">Uncharacterized protein</fullName>
    </submittedName>
</protein>
<sequence length="114" mass="12691">MKTKIVDNHNQNPKLALSPSLGITNITRNIICIRVTNHMIIAKHKQKGAIAWRCLSAAKRYPCADCLAECSRHQVLGCIQTHCSRGYHLAGYTSPVDILDNPIAWRPLLCCQAL</sequence>
<evidence type="ECO:0000313" key="1">
    <source>
        <dbReference type="EMBL" id="QCE02984.1"/>
    </source>
</evidence>
<dbReference type="EMBL" id="CP039352">
    <property type="protein sequence ID" value="QCE02984.1"/>
    <property type="molecule type" value="Genomic_DNA"/>
</dbReference>
<reference evidence="1 2" key="1">
    <citation type="submission" date="2019-04" db="EMBL/GenBank/DDBJ databases">
        <title>An improved genome assembly and genetic linkage map for asparagus bean, Vigna unguiculata ssp. sesquipedialis.</title>
        <authorList>
            <person name="Xia Q."/>
            <person name="Zhang R."/>
            <person name="Dong Y."/>
        </authorList>
    </citation>
    <scope>NUCLEOTIDE SEQUENCE [LARGE SCALE GENOMIC DNA]</scope>
    <source>
        <tissue evidence="1">Leaf</tissue>
    </source>
</reference>
<name>A0A4D6MQF5_VIGUN</name>
<keyword evidence="2" id="KW-1185">Reference proteome</keyword>
<dbReference type="AlphaFoldDB" id="A0A4D6MQF5"/>